<feature type="region of interest" description="Disordered" evidence="1">
    <location>
        <begin position="18"/>
        <end position="42"/>
    </location>
</feature>
<evidence type="ECO:0000313" key="4">
    <source>
        <dbReference type="RefSeq" id="XP_021289532.1"/>
    </source>
</evidence>
<protein>
    <submittedName>
        <fullName evidence="4">Uncharacterized protein LOC110420509</fullName>
    </submittedName>
</protein>
<proteinExistence type="predicted"/>
<dbReference type="PANTHER" id="PTHR34272:SF1">
    <property type="entry name" value="EXPRESSED PROTEIN"/>
    <property type="match status" value="1"/>
</dbReference>
<name>A0A6J1AQP3_9ROSI</name>
<gene>
    <name evidence="4" type="primary">LOC110420509</name>
</gene>
<feature type="domain" description="DUF7086" evidence="2">
    <location>
        <begin position="300"/>
        <end position="430"/>
    </location>
</feature>
<feature type="compositionally biased region" description="Basic and acidic residues" evidence="1">
    <location>
        <begin position="249"/>
        <end position="260"/>
    </location>
</feature>
<sequence>MERTRVLFPCSNDEEVDCDEEFLRPQPSSSSSPPSGQRNLHQLPPCLPSTPHCYEFFPCKPNLRRRLSPRCFYGEEEHQELLNLSLSLGPPQTSSSSSVPCTHQKLSLMNSPNPKKRLFSQSFDGEEEHEEVIDFSLSIGRGPSSSSGLPSTYKKRLLSRSFDGEEDHEELVDLSLSLGRGPSSSSGLPSTYQKRLFSLSFDGEEDHEKLLNLSISLGPGPSSRPESSSSFGLPSTHHERPFMDINRNPVREEASTGAEHRRPRPRSRKNPFQNPKAGKNETIDAPYPWATTRRATVHDLNYLLSHGISMISGDVECKSCQETHKIQYNLRGKFKEIKDFISAEKFAMHDRAPSAWMDPTLDSCKTCGSALKPVIPKKRAINWLFLLLGNMLGCCKLSDLKYFCKHTKNHRTGAKDRVLYLTYLGLCKQLDPHGPFDV</sequence>
<feature type="compositionally biased region" description="Polar residues" evidence="1">
    <location>
        <begin position="104"/>
        <end position="114"/>
    </location>
</feature>
<dbReference type="GeneID" id="110420509"/>
<feature type="compositionally biased region" description="Low complexity" evidence="1">
    <location>
        <begin position="216"/>
        <end position="235"/>
    </location>
</feature>
<evidence type="ECO:0000313" key="3">
    <source>
        <dbReference type="Proteomes" id="UP000504621"/>
    </source>
</evidence>
<keyword evidence="3" id="KW-1185">Reference proteome</keyword>
<feature type="compositionally biased region" description="Low complexity" evidence="1">
    <location>
        <begin position="86"/>
        <end position="100"/>
    </location>
</feature>
<dbReference type="RefSeq" id="XP_021289532.1">
    <property type="nucleotide sequence ID" value="XM_021433857.1"/>
</dbReference>
<dbReference type="Proteomes" id="UP000504621">
    <property type="component" value="Unplaced"/>
</dbReference>
<dbReference type="AlphaFoldDB" id="A0A6J1AQP3"/>
<evidence type="ECO:0000256" key="1">
    <source>
        <dbReference type="SAM" id="MobiDB-lite"/>
    </source>
</evidence>
<dbReference type="Pfam" id="PF23324">
    <property type="entry name" value="DUF7086"/>
    <property type="match status" value="1"/>
</dbReference>
<dbReference type="OrthoDB" id="1900495at2759"/>
<feature type="region of interest" description="Disordered" evidence="1">
    <location>
        <begin position="214"/>
        <end position="285"/>
    </location>
</feature>
<organism evidence="3 4">
    <name type="scientific">Herrania umbratica</name>
    <dbReference type="NCBI Taxonomy" id="108875"/>
    <lineage>
        <taxon>Eukaryota</taxon>
        <taxon>Viridiplantae</taxon>
        <taxon>Streptophyta</taxon>
        <taxon>Embryophyta</taxon>
        <taxon>Tracheophyta</taxon>
        <taxon>Spermatophyta</taxon>
        <taxon>Magnoliopsida</taxon>
        <taxon>eudicotyledons</taxon>
        <taxon>Gunneridae</taxon>
        <taxon>Pentapetalae</taxon>
        <taxon>rosids</taxon>
        <taxon>malvids</taxon>
        <taxon>Malvales</taxon>
        <taxon>Malvaceae</taxon>
        <taxon>Byttnerioideae</taxon>
        <taxon>Herrania</taxon>
    </lineage>
</organism>
<feature type="region of interest" description="Disordered" evidence="1">
    <location>
        <begin position="86"/>
        <end position="114"/>
    </location>
</feature>
<reference evidence="4" key="1">
    <citation type="submission" date="2025-08" db="UniProtKB">
        <authorList>
            <consortium name="RefSeq"/>
        </authorList>
    </citation>
    <scope>IDENTIFICATION</scope>
    <source>
        <tissue evidence="4">Leaf</tissue>
    </source>
</reference>
<dbReference type="PANTHER" id="PTHR34272">
    <property type="entry name" value="EXPRESSED PROTEIN"/>
    <property type="match status" value="1"/>
</dbReference>
<accession>A0A6J1AQP3</accession>
<dbReference type="InterPro" id="IPR055513">
    <property type="entry name" value="DUF7086"/>
</dbReference>
<evidence type="ECO:0000259" key="2">
    <source>
        <dbReference type="Pfam" id="PF23324"/>
    </source>
</evidence>